<keyword evidence="5 7" id="KW-0472">Membrane</keyword>
<name>A0AAD6YEU8_9AGAR</name>
<feature type="transmembrane region" description="Helical" evidence="7">
    <location>
        <begin position="319"/>
        <end position="338"/>
    </location>
</feature>
<dbReference type="SUPFAM" id="SSF103473">
    <property type="entry name" value="MFS general substrate transporter"/>
    <property type="match status" value="1"/>
</dbReference>
<feature type="transmembrane region" description="Helical" evidence="7">
    <location>
        <begin position="215"/>
        <end position="237"/>
    </location>
</feature>
<protein>
    <submittedName>
        <fullName evidence="9">Major facilitator superfamily domain-containing protein</fullName>
    </submittedName>
</protein>
<keyword evidence="3 7" id="KW-0812">Transmembrane</keyword>
<evidence type="ECO:0000256" key="4">
    <source>
        <dbReference type="ARBA" id="ARBA00022989"/>
    </source>
</evidence>
<evidence type="ECO:0000313" key="10">
    <source>
        <dbReference type="Proteomes" id="UP001219525"/>
    </source>
</evidence>
<comment type="caution">
    <text evidence="9">The sequence shown here is derived from an EMBL/GenBank/DDBJ whole genome shotgun (WGS) entry which is preliminary data.</text>
</comment>
<reference evidence="9" key="1">
    <citation type="submission" date="2023-03" db="EMBL/GenBank/DDBJ databases">
        <title>Massive genome expansion in bonnet fungi (Mycena s.s.) driven by repeated elements and novel gene families across ecological guilds.</title>
        <authorList>
            <consortium name="Lawrence Berkeley National Laboratory"/>
            <person name="Harder C.B."/>
            <person name="Miyauchi S."/>
            <person name="Viragh M."/>
            <person name="Kuo A."/>
            <person name="Thoen E."/>
            <person name="Andreopoulos B."/>
            <person name="Lu D."/>
            <person name="Skrede I."/>
            <person name="Drula E."/>
            <person name="Henrissat B."/>
            <person name="Morin E."/>
            <person name="Kohler A."/>
            <person name="Barry K."/>
            <person name="LaButti K."/>
            <person name="Morin E."/>
            <person name="Salamov A."/>
            <person name="Lipzen A."/>
            <person name="Mereny Z."/>
            <person name="Hegedus B."/>
            <person name="Baldrian P."/>
            <person name="Stursova M."/>
            <person name="Weitz H."/>
            <person name="Taylor A."/>
            <person name="Grigoriev I.V."/>
            <person name="Nagy L.G."/>
            <person name="Martin F."/>
            <person name="Kauserud H."/>
        </authorList>
    </citation>
    <scope>NUCLEOTIDE SEQUENCE</scope>
    <source>
        <strain evidence="9">9144</strain>
    </source>
</reference>
<dbReference type="InterPro" id="IPR011701">
    <property type="entry name" value="MFS"/>
</dbReference>
<feature type="region of interest" description="Disordered" evidence="6">
    <location>
        <begin position="1"/>
        <end position="22"/>
    </location>
</feature>
<evidence type="ECO:0000256" key="2">
    <source>
        <dbReference type="ARBA" id="ARBA00022448"/>
    </source>
</evidence>
<feature type="transmembrane region" description="Helical" evidence="7">
    <location>
        <begin position="436"/>
        <end position="461"/>
    </location>
</feature>
<dbReference type="GO" id="GO:0022857">
    <property type="term" value="F:transmembrane transporter activity"/>
    <property type="evidence" value="ECO:0007669"/>
    <property type="project" value="InterPro"/>
</dbReference>
<gene>
    <name evidence="9" type="ORF">GGX14DRAFT_597504</name>
</gene>
<feature type="transmembrane region" description="Helical" evidence="7">
    <location>
        <begin position="151"/>
        <end position="170"/>
    </location>
</feature>
<comment type="subcellular location">
    <subcellularLocation>
        <location evidence="1">Membrane</location>
        <topology evidence="1">Multi-pass membrane protein</topology>
    </subcellularLocation>
</comment>
<feature type="transmembrane region" description="Helical" evidence="7">
    <location>
        <begin position="409"/>
        <end position="430"/>
    </location>
</feature>
<feature type="transmembrane region" description="Helical" evidence="7">
    <location>
        <begin position="90"/>
        <end position="109"/>
    </location>
</feature>
<keyword evidence="2" id="KW-0813">Transport</keyword>
<dbReference type="EMBL" id="JARJCW010000013">
    <property type="protein sequence ID" value="KAJ7217709.1"/>
    <property type="molecule type" value="Genomic_DNA"/>
</dbReference>
<feature type="domain" description="Major facilitator superfamily (MFS) profile" evidence="8">
    <location>
        <begin position="55"/>
        <end position="465"/>
    </location>
</feature>
<keyword evidence="10" id="KW-1185">Reference proteome</keyword>
<dbReference type="PROSITE" id="PS50850">
    <property type="entry name" value="MFS"/>
    <property type="match status" value="1"/>
</dbReference>
<dbReference type="PANTHER" id="PTHR43791:SF23">
    <property type="entry name" value="MAJOR FACILITATOR SUPERFAMILY (MFS) PROFILE DOMAIN-CONTAINING PROTEIN"/>
    <property type="match status" value="1"/>
</dbReference>
<feature type="transmembrane region" description="Helical" evidence="7">
    <location>
        <begin position="377"/>
        <end position="397"/>
    </location>
</feature>
<evidence type="ECO:0000256" key="6">
    <source>
        <dbReference type="SAM" id="MobiDB-lite"/>
    </source>
</evidence>
<feature type="transmembrane region" description="Helical" evidence="7">
    <location>
        <begin position="121"/>
        <end position="145"/>
    </location>
</feature>
<dbReference type="InterPro" id="IPR036259">
    <property type="entry name" value="MFS_trans_sf"/>
</dbReference>
<sequence>MNSSLDEKRSSKGSSHAPAPVPAPAPALPTSLAGLQPAALARVAWSATLKTDLVLLPPLTLMYILNFLDRQNIAAARLAGITTDLALSDVQYQSCISLLFVGYILMQVPSNILVGKMNRPATYICGSMAIWGIVSAATGAVHGFVGLLLCRFFLGFVEAAFFPGALYYLSTFYSRKQFTTRVALLYSGSQLGSAFGGLFAVAILDADGAQGIAGWRWLFIIEGVATVGIALLFMIVLPNSIATVRGLSAAERDWLAWNFEADQGQRDDKDELTALQAFKMAATDPMTYLLMGTLYMTYVAATVTSFFPSVVSTLGFSRNITYVLTAPPYLLSTAIMIANSFHSDKTQERYWHIVVPLVVTAISNIIAVSTLNTAARYVAMMMMPSSFVAAVVILSWAAGSLSQPAVKRAAALALIIAVSNSTNIWTPYLYSKPPRYVNAFAVNIVASVLAIVFATATMFYLKRRNQRLGKGTYLEASGPTAKQKAAGFRYIL</sequence>
<evidence type="ECO:0000256" key="1">
    <source>
        <dbReference type="ARBA" id="ARBA00004141"/>
    </source>
</evidence>
<evidence type="ECO:0000256" key="7">
    <source>
        <dbReference type="SAM" id="Phobius"/>
    </source>
</evidence>
<evidence type="ECO:0000259" key="8">
    <source>
        <dbReference type="PROSITE" id="PS50850"/>
    </source>
</evidence>
<feature type="transmembrane region" description="Helical" evidence="7">
    <location>
        <begin position="350"/>
        <end position="371"/>
    </location>
</feature>
<feature type="transmembrane region" description="Helical" evidence="7">
    <location>
        <begin position="288"/>
        <end position="307"/>
    </location>
</feature>
<dbReference type="FunFam" id="1.20.1250.20:FF:000057">
    <property type="entry name" value="MFS general substrate transporter"/>
    <property type="match status" value="1"/>
</dbReference>
<dbReference type="PANTHER" id="PTHR43791">
    <property type="entry name" value="PERMEASE-RELATED"/>
    <property type="match status" value="1"/>
</dbReference>
<evidence type="ECO:0000256" key="3">
    <source>
        <dbReference type="ARBA" id="ARBA00022692"/>
    </source>
</evidence>
<dbReference type="AlphaFoldDB" id="A0AAD6YEU8"/>
<dbReference type="Pfam" id="PF07690">
    <property type="entry name" value="MFS_1"/>
    <property type="match status" value="1"/>
</dbReference>
<feature type="compositionally biased region" description="Basic and acidic residues" evidence="6">
    <location>
        <begin position="1"/>
        <end position="10"/>
    </location>
</feature>
<dbReference type="InterPro" id="IPR020846">
    <property type="entry name" value="MFS_dom"/>
</dbReference>
<evidence type="ECO:0000313" key="9">
    <source>
        <dbReference type="EMBL" id="KAJ7217709.1"/>
    </source>
</evidence>
<organism evidence="9 10">
    <name type="scientific">Mycena pura</name>
    <dbReference type="NCBI Taxonomy" id="153505"/>
    <lineage>
        <taxon>Eukaryota</taxon>
        <taxon>Fungi</taxon>
        <taxon>Dikarya</taxon>
        <taxon>Basidiomycota</taxon>
        <taxon>Agaricomycotina</taxon>
        <taxon>Agaricomycetes</taxon>
        <taxon>Agaricomycetidae</taxon>
        <taxon>Agaricales</taxon>
        <taxon>Marasmiineae</taxon>
        <taxon>Mycenaceae</taxon>
        <taxon>Mycena</taxon>
    </lineage>
</organism>
<evidence type="ECO:0000256" key="5">
    <source>
        <dbReference type="ARBA" id="ARBA00023136"/>
    </source>
</evidence>
<dbReference type="Proteomes" id="UP001219525">
    <property type="component" value="Unassembled WGS sequence"/>
</dbReference>
<dbReference type="Gene3D" id="1.20.1250.20">
    <property type="entry name" value="MFS general substrate transporter like domains"/>
    <property type="match status" value="1"/>
</dbReference>
<proteinExistence type="predicted"/>
<keyword evidence="4 7" id="KW-1133">Transmembrane helix</keyword>
<dbReference type="GO" id="GO:0016020">
    <property type="term" value="C:membrane"/>
    <property type="evidence" value="ECO:0007669"/>
    <property type="project" value="UniProtKB-SubCell"/>
</dbReference>
<dbReference type="FunFam" id="1.20.1250.20:FF:000013">
    <property type="entry name" value="MFS general substrate transporter"/>
    <property type="match status" value="1"/>
</dbReference>
<feature type="transmembrane region" description="Helical" evidence="7">
    <location>
        <begin position="182"/>
        <end position="203"/>
    </location>
</feature>
<accession>A0AAD6YEU8</accession>